<sequence length="260" mass="29196">MHPIPMQKAAFKDWKPPSQFLSPSQSPNNLLVTASFGRMIPDHILHLFPRSRRLNVHPSLLPSYRGPAPIQHTIADGKKETGVCVLEMKEKKLGADVGEVWARRVLPMPPNPTFARLRDTLAIEGGLLFVSVLRSMIEGTAVAAPQDDALATHAPFITQETATIDFDTWDAHRLDRMYRAIGHQRPLTTTLPSRKTLQLHSPQPYTGAFSSPELPKPLRALRTPGDTTYDPTTRMLAIRYRRGIFLRRNYIHIASFPSVV</sequence>
<dbReference type="EMBL" id="LNZH02000203">
    <property type="protein sequence ID" value="OCB86280.1"/>
    <property type="molecule type" value="Genomic_DNA"/>
</dbReference>
<comment type="caution">
    <text evidence="3">The sequence shown here is derived from an EMBL/GenBank/DDBJ whole genome shotgun (WGS) entry which is preliminary data.</text>
</comment>
<accession>A0A9Q5N1H0</accession>
<dbReference type="PANTHER" id="PTHR11138">
    <property type="entry name" value="METHIONYL-TRNA FORMYLTRANSFERASE"/>
    <property type="match status" value="1"/>
</dbReference>
<protein>
    <submittedName>
        <fullName evidence="3">Formyltransferase</fullName>
    </submittedName>
</protein>
<organism evidence="3 4">
    <name type="scientific">Sanghuangporus baumii</name>
    <name type="common">Phellinus baumii</name>
    <dbReference type="NCBI Taxonomy" id="108892"/>
    <lineage>
        <taxon>Eukaryota</taxon>
        <taxon>Fungi</taxon>
        <taxon>Dikarya</taxon>
        <taxon>Basidiomycota</taxon>
        <taxon>Agaricomycotina</taxon>
        <taxon>Agaricomycetes</taxon>
        <taxon>Hymenochaetales</taxon>
        <taxon>Hymenochaetaceae</taxon>
        <taxon>Sanghuangporus</taxon>
    </lineage>
</organism>
<dbReference type="AlphaFoldDB" id="A0A9Q5N1H0"/>
<dbReference type="SUPFAM" id="SSF53328">
    <property type="entry name" value="Formyltransferase"/>
    <property type="match status" value="1"/>
</dbReference>
<dbReference type="GO" id="GO:0004479">
    <property type="term" value="F:methionyl-tRNA formyltransferase activity"/>
    <property type="evidence" value="ECO:0007669"/>
    <property type="project" value="TreeGrafter"/>
</dbReference>
<dbReference type="Gene3D" id="3.40.50.12230">
    <property type="match status" value="1"/>
</dbReference>
<keyword evidence="4" id="KW-1185">Reference proteome</keyword>
<gene>
    <name evidence="3" type="ORF">A7U60_g6592</name>
</gene>
<feature type="region of interest" description="Disordered" evidence="1">
    <location>
        <begin position="197"/>
        <end position="226"/>
    </location>
</feature>
<dbReference type="InterPro" id="IPR036477">
    <property type="entry name" value="Formyl_transf_N_sf"/>
</dbReference>
<dbReference type="Pfam" id="PF00551">
    <property type="entry name" value="Formyl_trans_N"/>
    <property type="match status" value="1"/>
</dbReference>
<feature type="domain" description="Formyl transferase N-terminal" evidence="2">
    <location>
        <begin position="29"/>
        <end position="132"/>
    </location>
</feature>
<reference evidence="3" key="1">
    <citation type="submission" date="2016-06" db="EMBL/GenBank/DDBJ databases">
        <title>Draft Genome sequence of the fungus Inonotus baumii.</title>
        <authorList>
            <person name="Zhu H."/>
            <person name="Lin W."/>
        </authorList>
    </citation>
    <scope>NUCLEOTIDE SEQUENCE</scope>
    <source>
        <strain evidence="3">821</strain>
    </source>
</reference>
<dbReference type="GO" id="GO:0005739">
    <property type="term" value="C:mitochondrion"/>
    <property type="evidence" value="ECO:0007669"/>
    <property type="project" value="TreeGrafter"/>
</dbReference>
<proteinExistence type="predicted"/>
<evidence type="ECO:0000313" key="4">
    <source>
        <dbReference type="Proteomes" id="UP000757232"/>
    </source>
</evidence>
<dbReference type="PANTHER" id="PTHR11138:SF5">
    <property type="entry name" value="METHIONYL-TRNA FORMYLTRANSFERASE, MITOCHONDRIAL"/>
    <property type="match status" value="1"/>
</dbReference>
<evidence type="ECO:0000313" key="3">
    <source>
        <dbReference type="EMBL" id="OCB86280.1"/>
    </source>
</evidence>
<dbReference type="InterPro" id="IPR002376">
    <property type="entry name" value="Formyl_transf_N"/>
</dbReference>
<dbReference type="Proteomes" id="UP000757232">
    <property type="component" value="Unassembled WGS sequence"/>
</dbReference>
<evidence type="ECO:0000259" key="2">
    <source>
        <dbReference type="Pfam" id="PF00551"/>
    </source>
</evidence>
<evidence type="ECO:0000256" key="1">
    <source>
        <dbReference type="SAM" id="MobiDB-lite"/>
    </source>
</evidence>
<dbReference type="OrthoDB" id="10268103at2759"/>
<name>A0A9Q5N1H0_SANBA</name>